<reference evidence="4 5" key="1">
    <citation type="journal article" date="2010" name="Stand. Genomic Sci.">
        <title>Complete genome sequence of Haliangium ochraceum type strain (SMP-2).</title>
        <authorList>
            <consortium name="US DOE Joint Genome Institute (JGI-PGF)"/>
            <person name="Ivanova N."/>
            <person name="Daum C."/>
            <person name="Lang E."/>
            <person name="Abt B."/>
            <person name="Kopitz M."/>
            <person name="Saunders E."/>
            <person name="Lapidus A."/>
            <person name="Lucas S."/>
            <person name="Glavina Del Rio T."/>
            <person name="Nolan M."/>
            <person name="Tice H."/>
            <person name="Copeland A."/>
            <person name="Cheng J.F."/>
            <person name="Chen F."/>
            <person name="Bruce D."/>
            <person name="Goodwin L."/>
            <person name="Pitluck S."/>
            <person name="Mavromatis K."/>
            <person name="Pati A."/>
            <person name="Mikhailova N."/>
            <person name="Chen A."/>
            <person name="Palaniappan K."/>
            <person name="Land M."/>
            <person name="Hauser L."/>
            <person name="Chang Y.J."/>
            <person name="Jeffries C.D."/>
            <person name="Detter J.C."/>
            <person name="Brettin T."/>
            <person name="Rohde M."/>
            <person name="Goker M."/>
            <person name="Bristow J."/>
            <person name="Markowitz V."/>
            <person name="Eisen J.A."/>
            <person name="Hugenholtz P."/>
            <person name="Kyrpides N.C."/>
            <person name="Klenk H.P."/>
        </authorList>
    </citation>
    <scope>NUCLEOTIDE SEQUENCE [LARGE SCALE GENOMIC DNA]</scope>
    <source>
        <strain evidence="5">DSM 14365 / CIP 107738 / JCM 11303 / AJ 13395 / SMP-2</strain>
    </source>
</reference>
<dbReference type="RefSeq" id="WP_012829012.1">
    <property type="nucleotide sequence ID" value="NC_013440.1"/>
</dbReference>
<dbReference type="Gene3D" id="2.60.40.10">
    <property type="entry name" value="Immunoglobulins"/>
    <property type="match status" value="1"/>
</dbReference>
<dbReference type="STRING" id="502025.Hoch_3914"/>
<dbReference type="Proteomes" id="UP000001880">
    <property type="component" value="Chromosome"/>
</dbReference>
<keyword evidence="2" id="KW-0732">Signal</keyword>
<dbReference type="InterPro" id="IPR035986">
    <property type="entry name" value="PKD_dom_sf"/>
</dbReference>
<dbReference type="PROSITE" id="PS50093">
    <property type="entry name" value="PKD"/>
    <property type="match status" value="1"/>
</dbReference>
<dbReference type="PROSITE" id="PS51257">
    <property type="entry name" value="PROKAR_LIPOPROTEIN"/>
    <property type="match status" value="1"/>
</dbReference>
<keyword evidence="5" id="KW-1185">Reference proteome</keyword>
<dbReference type="InterPro" id="IPR022409">
    <property type="entry name" value="PKD/Chitinase_dom"/>
</dbReference>
<feature type="region of interest" description="Disordered" evidence="1">
    <location>
        <begin position="98"/>
        <end position="120"/>
    </location>
</feature>
<dbReference type="Pfam" id="PF00801">
    <property type="entry name" value="PKD"/>
    <property type="match status" value="1"/>
</dbReference>
<sequence>MSPRHRTLCAALFTLAALAGGCKDDQPAAVDAGVSPADAAAARDAVASGDGGTSLTWVTFAASGCVADEPAGTCRGQAPLTVNFSAVAPAPVDVHVWQFGDESPNDDGGDGGDGGAGADTDAASVTHVYTLPGSYDVTLTVRGPGGSATVTRAAAIVVEPAAQGSACSDDAQCQDDGGGDCVCDERGDLCTGSMGRGLCSSACSSDDECGAGVCAALATGEGTGAQDWQRNLCVPACGPEGHCPEGLTCQPLLAGDGQRWVDACFVPAVLAPIGGSCLSAGGEPVHAACSSGLCLELGARGACASPCPSGACPSGAACADIDGLGALCVARCQDPDSDCDSDPWLACEAPAEVADGFTVDEPPAAAGYCTRRRCQDDGDCGSEGTCAATGYCAR</sequence>
<accession>D0LZF1</accession>
<organism evidence="4 5">
    <name type="scientific">Haliangium ochraceum (strain DSM 14365 / JCM 11303 / SMP-2)</name>
    <dbReference type="NCBI Taxonomy" id="502025"/>
    <lineage>
        <taxon>Bacteria</taxon>
        <taxon>Pseudomonadati</taxon>
        <taxon>Myxococcota</taxon>
        <taxon>Polyangia</taxon>
        <taxon>Haliangiales</taxon>
        <taxon>Kofleriaceae</taxon>
        <taxon>Haliangium</taxon>
    </lineage>
</organism>
<dbReference type="eggNOG" id="COG3291">
    <property type="taxonomic scope" value="Bacteria"/>
</dbReference>
<dbReference type="KEGG" id="hoh:Hoch_3914"/>
<proteinExistence type="predicted"/>
<name>D0LZF1_HALO1</name>
<dbReference type="InterPro" id="IPR013783">
    <property type="entry name" value="Ig-like_fold"/>
</dbReference>
<feature type="signal peptide" evidence="2">
    <location>
        <begin position="1"/>
        <end position="19"/>
    </location>
</feature>
<evidence type="ECO:0000256" key="1">
    <source>
        <dbReference type="SAM" id="MobiDB-lite"/>
    </source>
</evidence>
<dbReference type="AlphaFoldDB" id="D0LZF1"/>
<evidence type="ECO:0000259" key="3">
    <source>
        <dbReference type="PROSITE" id="PS50093"/>
    </source>
</evidence>
<feature type="chain" id="PRO_5003010754" evidence="2">
    <location>
        <begin position="20"/>
        <end position="394"/>
    </location>
</feature>
<evidence type="ECO:0000313" key="5">
    <source>
        <dbReference type="Proteomes" id="UP000001880"/>
    </source>
</evidence>
<protein>
    <submittedName>
        <fullName evidence="4">PKD domain containing protein</fullName>
    </submittedName>
</protein>
<dbReference type="EMBL" id="CP001804">
    <property type="protein sequence ID" value="ACY16413.1"/>
    <property type="molecule type" value="Genomic_DNA"/>
</dbReference>
<dbReference type="CDD" id="cd00146">
    <property type="entry name" value="PKD"/>
    <property type="match status" value="1"/>
</dbReference>
<dbReference type="HOGENOM" id="CLU_699743_0_0_7"/>
<dbReference type="OrthoDB" id="9790784at2"/>
<gene>
    <name evidence="4" type="ordered locus">Hoch_3914</name>
</gene>
<evidence type="ECO:0000256" key="2">
    <source>
        <dbReference type="SAM" id="SignalP"/>
    </source>
</evidence>
<dbReference type="SMART" id="SM00089">
    <property type="entry name" value="PKD"/>
    <property type="match status" value="1"/>
</dbReference>
<dbReference type="SUPFAM" id="SSF49299">
    <property type="entry name" value="PKD domain"/>
    <property type="match status" value="1"/>
</dbReference>
<feature type="domain" description="PKD" evidence="3">
    <location>
        <begin position="97"/>
        <end position="163"/>
    </location>
</feature>
<dbReference type="InterPro" id="IPR000601">
    <property type="entry name" value="PKD_dom"/>
</dbReference>
<evidence type="ECO:0000313" key="4">
    <source>
        <dbReference type="EMBL" id="ACY16413.1"/>
    </source>
</evidence>